<evidence type="ECO:0000256" key="2">
    <source>
        <dbReference type="SAM" id="Phobius"/>
    </source>
</evidence>
<dbReference type="Pfam" id="PF04982">
    <property type="entry name" value="TM_HPP"/>
    <property type="match status" value="1"/>
</dbReference>
<organism evidence="4 5">
    <name type="scientific">Phyllobacterium pellucidum</name>
    <dbReference type="NCBI Taxonomy" id="2740464"/>
    <lineage>
        <taxon>Bacteria</taxon>
        <taxon>Pseudomonadati</taxon>
        <taxon>Pseudomonadota</taxon>
        <taxon>Alphaproteobacteria</taxon>
        <taxon>Hyphomicrobiales</taxon>
        <taxon>Phyllobacteriaceae</taxon>
        <taxon>Phyllobacterium</taxon>
    </lineage>
</organism>
<feature type="transmembrane region" description="Helical" evidence="2">
    <location>
        <begin position="77"/>
        <end position="97"/>
    </location>
</feature>
<accession>A0A849VRP8</accession>
<dbReference type="SMART" id="SM00116">
    <property type="entry name" value="CBS"/>
    <property type="match status" value="2"/>
</dbReference>
<comment type="caution">
    <text evidence="4">The sequence shown here is derived from an EMBL/GenBank/DDBJ whole genome shotgun (WGS) entry which is preliminary data.</text>
</comment>
<name>A0A849VRP8_9HYPH</name>
<evidence type="ECO:0000313" key="5">
    <source>
        <dbReference type="Proteomes" id="UP000550508"/>
    </source>
</evidence>
<evidence type="ECO:0000256" key="1">
    <source>
        <dbReference type="PROSITE-ProRule" id="PRU00703"/>
    </source>
</evidence>
<keyword evidence="2" id="KW-0472">Membrane</keyword>
<dbReference type="Gene3D" id="3.10.580.10">
    <property type="entry name" value="CBS-domain"/>
    <property type="match status" value="1"/>
</dbReference>
<feature type="domain" description="CBS" evidence="3">
    <location>
        <begin position="330"/>
        <end position="388"/>
    </location>
</feature>
<dbReference type="PANTHER" id="PTHR33741">
    <property type="entry name" value="TRANSMEMBRANE PROTEIN DDB_G0269096-RELATED"/>
    <property type="match status" value="1"/>
</dbReference>
<sequence>MNALADYLKRFLPPLAPVSGMERLRACIGAFLGILATGIVSAAALGPTSSVPLLIAPMGASAVLLFAVPSSPLAQPWSILCGNILACLIGVTCAIWIPDPVIASAAAIGAAIAVMMLTKSLHPPSGAVALTAVLGGPVVHDLGYSFVIWPVGLNSLLLLVIAIAYNNLTGRRYPHLAPPAAKNIHDTADPIPSERIGFTPGDLRFALGQHDELIDVSPDDLDSILHRAQMHAYHRRFGEIRCEEIMSSDVVSVAPETSVLRAFALLRRHRIKALPVVNTEGRLIGIVTQTDFMQRAAWPSRTALRPGIVGKFGSILGVAQKQPRVVADIMTAPVQFVRPDTLVTELVPAMADRGLHHLPVADAEGHVLGIVTQSDLIAALYARNLNDRQKPEPLSLAG</sequence>
<dbReference type="InterPro" id="IPR007065">
    <property type="entry name" value="HPP"/>
</dbReference>
<dbReference type="SUPFAM" id="SSF54631">
    <property type="entry name" value="CBS-domain pair"/>
    <property type="match status" value="1"/>
</dbReference>
<dbReference type="PANTHER" id="PTHR33741:SF5">
    <property type="entry name" value="TRANSMEMBRANE PROTEIN DDB_G0269096-RELATED"/>
    <property type="match status" value="1"/>
</dbReference>
<feature type="transmembrane region" description="Helical" evidence="2">
    <location>
        <begin position="102"/>
        <end position="122"/>
    </location>
</feature>
<keyword evidence="5" id="KW-1185">Reference proteome</keyword>
<evidence type="ECO:0000313" key="4">
    <source>
        <dbReference type="EMBL" id="NTS31339.1"/>
    </source>
</evidence>
<dbReference type="InterPro" id="IPR058581">
    <property type="entry name" value="TM_HPP"/>
</dbReference>
<dbReference type="EMBL" id="JABUMX010000002">
    <property type="protein sequence ID" value="NTS31339.1"/>
    <property type="molecule type" value="Genomic_DNA"/>
</dbReference>
<dbReference type="PROSITE" id="PS51371">
    <property type="entry name" value="CBS"/>
    <property type="match status" value="2"/>
</dbReference>
<gene>
    <name evidence="4" type="ORF">HQ945_08735</name>
</gene>
<dbReference type="Proteomes" id="UP000550508">
    <property type="component" value="Unassembled WGS sequence"/>
</dbReference>
<keyword evidence="2" id="KW-0812">Transmembrane</keyword>
<evidence type="ECO:0000259" key="3">
    <source>
        <dbReference type="PROSITE" id="PS51371"/>
    </source>
</evidence>
<keyword evidence="1" id="KW-0129">CBS domain</keyword>
<dbReference type="InterPro" id="IPR046342">
    <property type="entry name" value="CBS_dom_sf"/>
</dbReference>
<feature type="transmembrane region" description="Helical" evidence="2">
    <location>
        <begin position="142"/>
        <end position="165"/>
    </location>
</feature>
<proteinExistence type="predicted"/>
<reference evidence="4 5" key="1">
    <citation type="submission" date="2020-05" db="EMBL/GenBank/DDBJ databases">
        <authorList>
            <person name="Kim M.K."/>
        </authorList>
    </citation>
    <scope>NUCLEOTIDE SEQUENCE [LARGE SCALE GENOMIC DNA]</scope>
    <source>
        <strain evidence="4 5">BT25</strain>
    </source>
</reference>
<feature type="domain" description="CBS" evidence="3">
    <location>
        <begin position="246"/>
        <end position="304"/>
    </location>
</feature>
<dbReference type="Pfam" id="PF00571">
    <property type="entry name" value="CBS"/>
    <property type="match status" value="2"/>
</dbReference>
<keyword evidence="2" id="KW-1133">Transmembrane helix</keyword>
<dbReference type="CDD" id="cd04600">
    <property type="entry name" value="CBS_pair_HPP_assoc"/>
    <property type="match status" value="1"/>
</dbReference>
<feature type="transmembrane region" description="Helical" evidence="2">
    <location>
        <begin position="23"/>
        <end position="46"/>
    </location>
</feature>
<protein>
    <submittedName>
        <fullName evidence="4">HPP family protein</fullName>
    </submittedName>
</protein>
<dbReference type="AlphaFoldDB" id="A0A849VRP8"/>
<dbReference type="InterPro" id="IPR000644">
    <property type="entry name" value="CBS_dom"/>
</dbReference>